<name>A0A9W8NPS2_9PEZI</name>
<dbReference type="Pfam" id="PF01042">
    <property type="entry name" value="Ribonuc_L-PSP"/>
    <property type="match status" value="1"/>
</dbReference>
<evidence type="ECO:0000313" key="1">
    <source>
        <dbReference type="EMBL" id="KAJ3580468.1"/>
    </source>
</evidence>
<sequence length="135" mass="14607">MPEYFQPNDTVGKNCEAAGFSNAVVIPANAKIVITAGQAGVDRKTGNLVETSIADQIEAAFAGADLSLKAAGVTRGLAGAHKILTLLIDMRYESVMMEIWQRLYPNHKPTWTCVGISNFSMRGMFVEMQAEAILE</sequence>
<reference evidence="1" key="1">
    <citation type="submission" date="2022-07" db="EMBL/GenBank/DDBJ databases">
        <title>Genome Sequence of Xylaria arbuscula.</title>
        <authorList>
            <person name="Buettner E."/>
        </authorList>
    </citation>
    <scope>NUCLEOTIDE SEQUENCE</scope>
    <source>
        <strain evidence="1">VT107</strain>
    </source>
</reference>
<dbReference type="EMBL" id="JANPWZ010000004">
    <property type="protein sequence ID" value="KAJ3580468.1"/>
    <property type="molecule type" value="Genomic_DNA"/>
</dbReference>
<evidence type="ECO:0000313" key="2">
    <source>
        <dbReference type="Proteomes" id="UP001148614"/>
    </source>
</evidence>
<protein>
    <submittedName>
        <fullName evidence="1">Uncharacterized protein</fullName>
    </submittedName>
</protein>
<dbReference type="SUPFAM" id="SSF55298">
    <property type="entry name" value="YjgF-like"/>
    <property type="match status" value="1"/>
</dbReference>
<comment type="caution">
    <text evidence="1">The sequence shown here is derived from an EMBL/GenBank/DDBJ whole genome shotgun (WGS) entry which is preliminary data.</text>
</comment>
<dbReference type="Gene3D" id="3.30.1330.40">
    <property type="entry name" value="RutC-like"/>
    <property type="match status" value="1"/>
</dbReference>
<dbReference type="InterPro" id="IPR006175">
    <property type="entry name" value="YjgF/YER057c/UK114"/>
</dbReference>
<accession>A0A9W8NPS2</accession>
<dbReference type="InterPro" id="IPR035959">
    <property type="entry name" value="RutC-like_sf"/>
</dbReference>
<organism evidence="1 2">
    <name type="scientific">Xylaria arbuscula</name>
    <dbReference type="NCBI Taxonomy" id="114810"/>
    <lineage>
        <taxon>Eukaryota</taxon>
        <taxon>Fungi</taxon>
        <taxon>Dikarya</taxon>
        <taxon>Ascomycota</taxon>
        <taxon>Pezizomycotina</taxon>
        <taxon>Sordariomycetes</taxon>
        <taxon>Xylariomycetidae</taxon>
        <taxon>Xylariales</taxon>
        <taxon>Xylariaceae</taxon>
        <taxon>Xylaria</taxon>
    </lineage>
</organism>
<dbReference type="Proteomes" id="UP001148614">
    <property type="component" value="Unassembled WGS sequence"/>
</dbReference>
<dbReference type="AlphaFoldDB" id="A0A9W8NPS2"/>
<gene>
    <name evidence="1" type="ORF">NPX13_g85</name>
</gene>
<proteinExistence type="predicted"/>
<keyword evidence="2" id="KW-1185">Reference proteome</keyword>